<dbReference type="Gene3D" id="3.40.50.620">
    <property type="entry name" value="HUPs"/>
    <property type="match status" value="1"/>
</dbReference>
<evidence type="ECO:0000256" key="8">
    <source>
        <dbReference type="ARBA" id="ARBA00031671"/>
    </source>
</evidence>
<comment type="similarity">
    <text evidence="2">Belongs to the DNA photolyase class-1 family.</text>
</comment>
<name>A0A1H6RF89_9GAMM</name>
<evidence type="ECO:0000256" key="6">
    <source>
        <dbReference type="ARBA" id="ARBA00022827"/>
    </source>
</evidence>
<evidence type="ECO:0000313" key="15">
    <source>
        <dbReference type="EMBL" id="SEI49852.1"/>
    </source>
</evidence>
<feature type="binding site" evidence="12">
    <location>
        <begin position="417"/>
        <end position="419"/>
    </location>
    <ligand>
        <name>FAD</name>
        <dbReference type="ChEBI" id="CHEBI:57692"/>
    </ligand>
</feature>
<dbReference type="GO" id="GO:0009416">
    <property type="term" value="P:response to light stimulus"/>
    <property type="evidence" value="ECO:0007669"/>
    <property type="project" value="TreeGrafter"/>
</dbReference>
<reference evidence="16" key="1">
    <citation type="submission" date="2016-10" db="EMBL/GenBank/DDBJ databases">
        <authorList>
            <person name="Varghese N."/>
            <person name="Submissions S."/>
        </authorList>
    </citation>
    <scope>NUCLEOTIDE SEQUENCE [LARGE SCALE GENOMIC DNA]</scope>
    <source>
        <strain evidence="16">DSM 7165</strain>
    </source>
</reference>
<dbReference type="InterPro" id="IPR006050">
    <property type="entry name" value="DNA_photolyase_N"/>
</dbReference>
<dbReference type="GO" id="GO:0071949">
    <property type="term" value="F:FAD binding"/>
    <property type="evidence" value="ECO:0007669"/>
    <property type="project" value="TreeGrafter"/>
</dbReference>
<comment type="catalytic activity">
    <reaction evidence="9">
        <text>cyclobutadipyrimidine (in DNA) = 2 pyrimidine residues (in DNA).</text>
        <dbReference type="EC" id="4.1.99.3"/>
    </reaction>
</comment>
<dbReference type="Gene3D" id="1.10.579.10">
    <property type="entry name" value="DNA Cyclobutane Dipyrimidine Photolyase, subunit A, domain 3"/>
    <property type="match status" value="1"/>
</dbReference>
<feature type="binding site" evidence="12">
    <location>
        <position position="316"/>
    </location>
    <ligand>
        <name>FAD</name>
        <dbReference type="ChEBI" id="CHEBI:57692"/>
    </ligand>
</feature>
<evidence type="ECO:0000256" key="3">
    <source>
        <dbReference type="ARBA" id="ARBA00013149"/>
    </source>
</evidence>
<dbReference type="SUPFAM" id="SSF52425">
    <property type="entry name" value="Cryptochrome/photolyase, N-terminal domain"/>
    <property type="match status" value="1"/>
</dbReference>
<dbReference type="InterPro" id="IPR036155">
    <property type="entry name" value="Crypto/Photolyase_N_sf"/>
</dbReference>
<dbReference type="Gene3D" id="1.25.40.80">
    <property type="match status" value="1"/>
</dbReference>
<dbReference type="PROSITE" id="PS51645">
    <property type="entry name" value="PHR_CRY_ALPHA_BETA"/>
    <property type="match status" value="1"/>
</dbReference>
<dbReference type="Pfam" id="PF00875">
    <property type="entry name" value="DNA_photolyase"/>
    <property type="match status" value="1"/>
</dbReference>
<feature type="binding site" evidence="12">
    <location>
        <begin position="273"/>
        <end position="277"/>
    </location>
    <ligand>
        <name>FAD</name>
        <dbReference type="ChEBI" id="CHEBI:57692"/>
    </ligand>
</feature>
<evidence type="ECO:0000256" key="5">
    <source>
        <dbReference type="ARBA" id="ARBA00022630"/>
    </source>
</evidence>
<dbReference type="EMBL" id="FNYH01000003">
    <property type="protein sequence ID" value="SEI49852.1"/>
    <property type="molecule type" value="Genomic_DNA"/>
</dbReference>
<dbReference type="Proteomes" id="UP000242999">
    <property type="component" value="Unassembled WGS sequence"/>
</dbReference>
<dbReference type="AlphaFoldDB" id="A0A1H6RF89"/>
<evidence type="ECO:0000313" key="16">
    <source>
        <dbReference type="Proteomes" id="UP000242999"/>
    </source>
</evidence>
<evidence type="ECO:0000259" key="14">
    <source>
        <dbReference type="PROSITE" id="PS51645"/>
    </source>
</evidence>
<evidence type="ECO:0000256" key="2">
    <source>
        <dbReference type="ARBA" id="ARBA00005862"/>
    </source>
</evidence>
<keyword evidence="7" id="KW-0157">Chromophore</keyword>
<comment type="cofactor">
    <cofactor evidence="1">
        <name>(6R)-5,10-methylene-5,6,7,8-tetrahydrofolate</name>
        <dbReference type="ChEBI" id="CHEBI:15636"/>
    </cofactor>
</comment>
<feature type="domain" description="Photolyase/cryptochrome alpha/beta" evidence="14">
    <location>
        <begin position="1"/>
        <end position="133"/>
    </location>
</feature>
<feature type="site" description="Electron transfer via tryptophanyl radical" evidence="13">
    <location>
        <position position="427"/>
    </location>
</feature>
<evidence type="ECO:0000256" key="10">
    <source>
        <dbReference type="ARBA" id="ARBA00059220"/>
    </source>
</evidence>
<evidence type="ECO:0000256" key="1">
    <source>
        <dbReference type="ARBA" id="ARBA00001932"/>
    </source>
</evidence>
<comment type="cofactor">
    <cofactor evidence="12">
        <name>FAD</name>
        <dbReference type="ChEBI" id="CHEBI:57692"/>
    </cofactor>
    <text evidence="12">Binds 1 FAD per subunit.</text>
</comment>
<dbReference type="PANTHER" id="PTHR11455:SF9">
    <property type="entry name" value="CRYPTOCHROME CIRCADIAN CLOCK 5 ISOFORM X1"/>
    <property type="match status" value="1"/>
</dbReference>
<evidence type="ECO:0000256" key="11">
    <source>
        <dbReference type="ARBA" id="ARBA00083107"/>
    </source>
</evidence>
<comment type="function">
    <text evidence="10">Involved in repair of UV radiation-induced DNA damage. Catalyzes the light-dependent monomerization (300-600 nm) of cyclobutyl pyrimidine dimers (in cis-syn configuration), which are formed between adjacent bases on the same DNA strand upon exposure to ultraviolet radiation.</text>
</comment>
<dbReference type="PROSITE" id="PS00394">
    <property type="entry name" value="DNA_PHOTOLYASES_1_1"/>
    <property type="match status" value="1"/>
</dbReference>
<evidence type="ECO:0000256" key="7">
    <source>
        <dbReference type="ARBA" id="ARBA00022991"/>
    </source>
</evidence>
<dbReference type="InterPro" id="IPR014729">
    <property type="entry name" value="Rossmann-like_a/b/a_fold"/>
</dbReference>
<evidence type="ECO:0000256" key="4">
    <source>
        <dbReference type="ARBA" id="ARBA00014046"/>
    </source>
</evidence>
<dbReference type="OrthoDB" id="9772484at2"/>
<dbReference type="Pfam" id="PF03441">
    <property type="entry name" value="FAD_binding_7"/>
    <property type="match status" value="1"/>
</dbReference>
<feature type="binding site" evidence="12">
    <location>
        <position position="261"/>
    </location>
    <ligand>
        <name>FAD</name>
        <dbReference type="ChEBI" id="CHEBI:57692"/>
    </ligand>
</feature>
<dbReference type="FunFam" id="1.10.579.10:FF:000003">
    <property type="entry name" value="Deoxyribodipyrimidine photo-lyase"/>
    <property type="match status" value="1"/>
</dbReference>
<dbReference type="PANTHER" id="PTHR11455">
    <property type="entry name" value="CRYPTOCHROME"/>
    <property type="match status" value="1"/>
</dbReference>
<feature type="site" description="Electron transfer via tryptophanyl radical" evidence="13">
    <location>
        <position position="404"/>
    </location>
</feature>
<dbReference type="InterPro" id="IPR018394">
    <property type="entry name" value="DNA_photolyase_1_CS_C"/>
</dbReference>
<protein>
    <recommendedName>
        <fullName evidence="4">Deoxyribodipyrimidine photo-lyase</fullName>
        <ecNumber evidence="3">4.1.99.3</ecNumber>
    </recommendedName>
    <alternativeName>
        <fullName evidence="8">DNA photolyase</fullName>
    </alternativeName>
    <alternativeName>
        <fullName evidence="11">Photoreactivating enzyme</fullName>
    </alternativeName>
</protein>
<dbReference type="STRING" id="64971.SAMN05421831_10325"/>
<dbReference type="InterPro" id="IPR005101">
    <property type="entry name" value="Cryptochr/Photolyase_FAD-bd"/>
</dbReference>
<keyword evidence="5 12" id="KW-0285">Flavoprotein</keyword>
<sequence length="511" mass="58066">MSALVWFRRDLRTQDNPALYQAAQSTCVYGVYVVTPQQWQMHGLGAPAVTWWLAHVQALQKELQTLGIPLYLLWVNDFSQVSQGLHWLASQLKVSAVYFNREYEWNERQRDQHVTQTLQAANYQVVSYDDQVIFTPGSLLTGQGKVYTVFTPFYKKWCASLAQQSLYTCPPPQAQKWPKLPEFPQATPFRICLHWQTQDTQQIQAIWPDYPWDLSAYTRALYYPSVQAHGVVGSEAACQQFEAFIEAQQAVAPYRAGLLDYTQARDYPSLQATSGLSGALAVGALSIRQALTRIQAVDAEALNPSAAHKDAGASRWVAELVWREFYRHILYAFPRVSRNQAFKLETHKLAWRHDQAAFAAWCQGRTGYPLVDAGMRQLVATGWMHNRLRMLTAMFLSKHLLLDWRLGEAFFMRHLVDADLASNNGGWQWAASTGTDAVPYFRIFNPSTQSQRFDAQGHFIRTWVPELAQVTGNEIHQPKDTTRARVGYATACVEHAQARQRALEAFKALSA</sequence>
<dbReference type="InterPro" id="IPR036134">
    <property type="entry name" value="Crypto/Photolyase_FAD-like_sf"/>
</dbReference>
<proteinExistence type="inferred from homology"/>
<dbReference type="SUPFAM" id="SSF48173">
    <property type="entry name" value="Cryptochrome/photolyase FAD-binding domain"/>
    <property type="match status" value="1"/>
</dbReference>
<gene>
    <name evidence="15" type="ORF">SAMN05421831_10325</name>
</gene>
<dbReference type="EC" id="4.1.99.3" evidence="3"/>
<accession>A0A1H6RF89</accession>
<organism evidence="15 16">
    <name type="scientific">Allopseudospirillum japonicum</name>
    <dbReference type="NCBI Taxonomy" id="64971"/>
    <lineage>
        <taxon>Bacteria</taxon>
        <taxon>Pseudomonadati</taxon>
        <taxon>Pseudomonadota</taxon>
        <taxon>Gammaproteobacteria</taxon>
        <taxon>Oceanospirillales</taxon>
        <taxon>Oceanospirillaceae</taxon>
        <taxon>Allopseudospirillum</taxon>
    </lineage>
</organism>
<keyword evidence="15" id="KW-0456">Lyase</keyword>
<dbReference type="InterPro" id="IPR002081">
    <property type="entry name" value="Cryptochrome/DNA_photolyase_1"/>
</dbReference>
<dbReference type="GO" id="GO:0003904">
    <property type="term" value="F:deoxyribodipyrimidine photo-lyase activity"/>
    <property type="evidence" value="ECO:0007669"/>
    <property type="project" value="UniProtKB-EC"/>
</dbReference>
<dbReference type="RefSeq" id="WP_093308686.1">
    <property type="nucleotide sequence ID" value="NZ_FNYH01000003.1"/>
</dbReference>
<keyword evidence="6 12" id="KW-0274">FAD</keyword>
<dbReference type="GO" id="GO:0003677">
    <property type="term" value="F:DNA binding"/>
    <property type="evidence" value="ECO:0007669"/>
    <property type="project" value="TreeGrafter"/>
</dbReference>
<dbReference type="GO" id="GO:0000719">
    <property type="term" value="P:photoreactive repair"/>
    <property type="evidence" value="ECO:0007669"/>
    <property type="project" value="UniProtKB-ARBA"/>
</dbReference>
<evidence type="ECO:0000256" key="9">
    <source>
        <dbReference type="ARBA" id="ARBA00033999"/>
    </source>
</evidence>
<feature type="site" description="Electron transfer via tryptophanyl radical" evidence="13">
    <location>
        <position position="351"/>
    </location>
</feature>
<keyword evidence="16" id="KW-1185">Reference proteome</keyword>
<evidence type="ECO:0000256" key="12">
    <source>
        <dbReference type="PIRSR" id="PIRSR602081-1"/>
    </source>
</evidence>
<evidence type="ECO:0000256" key="13">
    <source>
        <dbReference type="PIRSR" id="PIRSR602081-2"/>
    </source>
</evidence>
<feature type="binding site" evidence="12">
    <location>
        <begin position="319"/>
        <end position="326"/>
    </location>
    <ligand>
        <name>FAD</name>
        <dbReference type="ChEBI" id="CHEBI:57692"/>
    </ligand>
</feature>